<accession>K6YUD6</accession>
<dbReference type="GO" id="GO:0005829">
    <property type="term" value="C:cytosol"/>
    <property type="evidence" value="ECO:0007669"/>
    <property type="project" value="TreeGrafter"/>
</dbReference>
<name>K6YUD6_9ALTE</name>
<comment type="similarity">
    <text evidence="1 4">Belongs to the D-isomer specific 2-hydroxyacid dehydrogenase family.</text>
</comment>
<comment type="caution">
    <text evidence="6">The sequence shown here is derived from an EMBL/GenBank/DDBJ whole genome shotgun (WGS) entry which is preliminary data.</text>
</comment>
<dbReference type="Proteomes" id="UP000006251">
    <property type="component" value="Unassembled WGS sequence"/>
</dbReference>
<keyword evidence="3" id="KW-0520">NAD</keyword>
<dbReference type="InterPro" id="IPR050223">
    <property type="entry name" value="D-isomer_2-hydroxyacid_DH"/>
</dbReference>
<dbReference type="PANTHER" id="PTHR10996">
    <property type="entry name" value="2-HYDROXYACID DEHYDROGENASE-RELATED"/>
    <property type="match status" value="1"/>
</dbReference>
<dbReference type="SUPFAM" id="SSF51735">
    <property type="entry name" value="NAD(P)-binding Rossmann-fold domains"/>
    <property type="match status" value="1"/>
</dbReference>
<evidence type="ECO:0000259" key="5">
    <source>
        <dbReference type="SMART" id="SM00997"/>
    </source>
</evidence>
<dbReference type="AlphaFoldDB" id="K6YUD6"/>
<dbReference type="PROSITE" id="PS00065">
    <property type="entry name" value="D_2_HYDROXYACID_DH_1"/>
    <property type="match status" value="1"/>
</dbReference>
<dbReference type="CDD" id="cd05301">
    <property type="entry name" value="GDH"/>
    <property type="match status" value="1"/>
</dbReference>
<dbReference type="RefSeq" id="WP_006009366.1">
    <property type="nucleotide sequence ID" value="NZ_AUAV01000008.1"/>
</dbReference>
<evidence type="ECO:0000256" key="3">
    <source>
        <dbReference type="ARBA" id="ARBA00023027"/>
    </source>
</evidence>
<evidence type="ECO:0000256" key="4">
    <source>
        <dbReference type="RuleBase" id="RU003719"/>
    </source>
</evidence>
<evidence type="ECO:0000313" key="6">
    <source>
        <dbReference type="EMBL" id="GAC27611.1"/>
    </source>
</evidence>
<dbReference type="InterPro" id="IPR006139">
    <property type="entry name" value="D-isomer_2_OHA_DH_cat_dom"/>
</dbReference>
<dbReference type="Pfam" id="PF00389">
    <property type="entry name" value="2-Hacid_dh"/>
    <property type="match status" value="1"/>
</dbReference>
<dbReference type="InterPro" id="IPR015878">
    <property type="entry name" value="Ado_hCys_hydrolase_NAD-bd"/>
</dbReference>
<dbReference type="SMART" id="SM00997">
    <property type="entry name" value="AdoHcyase_NAD"/>
    <property type="match status" value="1"/>
</dbReference>
<feature type="domain" description="S-adenosyl-L-homocysteine hydrolase NAD binding" evidence="5">
    <location>
        <begin position="137"/>
        <end position="293"/>
    </location>
</feature>
<sequence length="321" mass="34399">MHSTRPKVLVTRKLPTVVEDRLRLTYAVTLNTTDQAMSKAELSVAMSNFDALVSTVSDPLDASVLKVGERQVQLIANVGVGYNNIDTKTAGDEGITVSNTPDVLTDATADIALLLILSVTRRAYAAERKLREGRWEGFSLIDGLGRSMQGKVIGIIGMGRIGQATARRALFALGMKVVFYNRSPITKLDFEATQVDTIDQIMASADVVSVHVPGSRSSPTVTAKHIALLKPTAYLINTARGDSIDQAALVAALVENRIAGAGLDVYLDEPVVPNELRILDNVTLLPHVGSATEEVRTAMGMVAADNLDAFFSNTSLPNRVV</sequence>
<keyword evidence="7" id="KW-1185">Reference proteome</keyword>
<evidence type="ECO:0000313" key="7">
    <source>
        <dbReference type="Proteomes" id="UP000006251"/>
    </source>
</evidence>
<dbReference type="GO" id="GO:0051287">
    <property type="term" value="F:NAD binding"/>
    <property type="evidence" value="ECO:0007669"/>
    <property type="project" value="InterPro"/>
</dbReference>
<dbReference type="InterPro" id="IPR029752">
    <property type="entry name" value="D-isomer_DH_CS1"/>
</dbReference>
<organism evidence="6 7">
    <name type="scientific">Brumicola pallidula DSM 14239 = ACAM 615</name>
    <dbReference type="NCBI Taxonomy" id="1121922"/>
    <lineage>
        <taxon>Bacteria</taxon>
        <taxon>Pseudomonadati</taxon>
        <taxon>Pseudomonadota</taxon>
        <taxon>Gammaproteobacteria</taxon>
        <taxon>Alteromonadales</taxon>
        <taxon>Alteromonadaceae</taxon>
        <taxon>Brumicola</taxon>
    </lineage>
</organism>
<gene>
    <name evidence="6" type="primary">gyaR</name>
    <name evidence="6" type="ORF">GPAL_0731</name>
</gene>
<dbReference type="OrthoDB" id="9805416at2"/>
<dbReference type="GO" id="GO:0030267">
    <property type="term" value="F:glyoxylate reductase (NADPH) activity"/>
    <property type="evidence" value="ECO:0007669"/>
    <property type="project" value="TreeGrafter"/>
</dbReference>
<dbReference type="SUPFAM" id="SSF52283">
    <property type="entry name" value="Formate/glycerate dehydrogenase catalytic domain-like"/>
    <property type="match status" value="1"/>
</dbReference>
<proteinExistence type="inferred from homology"/>
<dbReference type="STRING" id="1121922.GCA_000428905_01832"/>
<keyword evidence="2 4" id="KW-0560">Oxidoreductase</keyword>
<dbReference type="PANTHER" id="PTHR10996:SF283">
    <property type="entry name" value="GLYOXYLATE_HYDROXYPYRUVATE REDUCTASE B"/>
    <property type="match status" value="1"/>
</dbReference>
<protein>
    <submittedName>
        <fullName evidence="6">Glyoxylate reductase</fullName>
    </submittedName>
</protein>
<evidence type="ECO:0000256" key="1">
    <source>
        <dbReference type="ARBA" id="ARBA00005854"/>
    </source>
</evidence>
<dbReference type="InterPro" id="IPR036291">
    <property type="entry name" value="NAD(P)-bd_dom_sf"/>
</dbReference>
<dbReference type="FunFam" id="3.40.50.720:FF:000203">
    <property type="entry name" value="D-3-phosphoglycerate dehydrogenase (SerA)"/>
    <property type="match status" value="1"/>
</dbReference>
<dbReference type="Pfam" id="PF02826">
    <property type="entry name" value="2-Hacid_dh_C"/>
    <property type="match status" value="1"/>
</dbReference>
<evidence type="ECO:0000256" key="2">
    <source>
        <dbReference type="ARBA" id="ARBA00023002"/>
    </source>
</evidence>
<reference evidence="7" key="1">
    <citation type="journal article" date="2014" name="Environ. Microbiol.">
        <title>Comparative genomics of the marine bacterial genus Glaciecola reveals the high degree of genomic diversity and genomic characteristic for cold adaptation.</title>
        <authorList>
            <person name="Qin Q.L."/>
            <person name="Xie B.B."/>
            <person name="Yu Y."/>
            <person name="Shu Y.L."/>
            <person name="Rong J.C."/>
            <person name="Zhang Y.J."/>
            <person name="Zhao D.L."/>
            <person name="Chen X.L."/>
            <person name="Zhang X.Y."/>
            <person name="Chen B."/>
            <person name="Zhou B.C."/>
            <person name="Zhang Y.Z."/>
        </authorList>
    </citation>
    <scope>NUCLEOTIDE SEQUENCE [LARGE SCALE GENOMIC DNA]</scope>
    <source>
        <strain evidence="7">ACAM 615</strain>
    </source>
</reference>
<dbReference type="GO" id="GO:0016618">
    <property type="term" value="F:hydroxypyruvate reductase [NAD(P)H] activity"/>
    <property type="evidence" value="ECO:0007669"/>
    <property type="project" value="TreeGrafter"/>
</dbReference>
<dbReference type="InterPro" id="IPR006140">
    <property type="entry name" value="D-isomer_DH_NAD-bd"/>
</dbReference>
<dbReference type="EMBL" id="BAEQ01000014">
    <property type="protein sequence ID" value="GAC27611.1"/>
    <property type="molecule type" value="Genomic_DNA"/>
</dbReference>
<dbReference type="Gene3D" id="3.40.50.720">
    <property type="entry name" value="NAD(P)-binding Rossmann-like Domain"/>
    <property type="match status" value="2"/>
</dbReference>